<dbReference type="GO" id="GO:0009003">
    <property type="term" value="F:signal peptidase activity"/>
    <property type="evidence" value="ECO:0007669"/>
    <property type="project" value="UniProtKB-EC"/>
</dbReference>
<evidence type="ECO:0000256" key="3">
    <source>
        <dbReference type="ARBA" id="ARBA00013208"/>
    </source>
</evidence>
<evidence type="ECO:0000256" key="2">
    <source>
        <dbReference type="ARBA" id="ARBA00009370"/>
    </source>
</evidence>
<organism evidence="8 9">
    <name type="scientific">Candidatus Magasanikbacteria bacterium RIFCSPHIGHO2_01_FULL_33_34</name>
    <dbReference type="NCBI Taxonomy" id="1798671"/>
    <lineage>
        <taxon>Bacteria</taxon>
        <taxon>Candidatus Magasanikiibacteriota</taxon>
    </lineage>
</organism>
<name>A0A1F6LJA0_9BACT</name>
<feature type="transmembrane region" description="Helical" evidence="6">
    <location>
        <begin position="34"/>
        <end position="59"/>
    </location>
</feature>
<dbReference type="GO" id="GO:0004252">
    <property type="term" value="F:serine-type endopeptidase activity"/>
    <property type="evidence" value="ECO:0007669"/>
    <property type="project" value="InterPro"/>
</dbReference>
<dbReference type="SUPFAM" id="SSF51306">
    <property type="entry name" value="LexA/Signal peptidase"/>
    <property type="match status" value="1"/>
</dbReference>
<evidence type="ECO:0000313" key="8">
    <source>
        <dbReference type="EMBL" id="OGH59478.1"/>
    </source>
</evidence>
<dbReference type="PROSITE" id="PS00761">
    <property type="entry name" value="SPASE_I_3"/>
    <property type="match status" value="1"/>
</dbReference>
<evidence type="ECO:0000256" key="5">
    <source>
        <dbReference type="PIRSR" id="PIRSR600223-1"/>
    </source>
</evidence>
<dbReference type="PROSITE" id="PS00760">
    <property type="entry name" value="SPASE_I_2"/>
    <property type="match status" value="1"/>
</dbReference>
<protein>
    <recommendedName>
        <fullName evidence="3 6">Signal peptidase I</fullName>
        <ecNumber evidence="3 6">3.4.21.89</ecNumber>
    </recommendedName>
</protein>
<dbReference type="EC" id="3.4.21.89" evidence="3 6"/>
<evidence type="ECO:0000313" key="9">
    <source>
        <dbReference type="Proteomes" id="UP000177067"/>
    </source>
</evidence>
<evidence type="ECO:0000256" key="4">
    <source>
        <dbReference type="ARBA" id="ARBA00022801"/>
    </source>
</evidence>
<dbReference type="Proteomes" id="UP000177067">
    <property type="component" value="Unassembled WGS sequence"/>
</dbReference>
<accession>A0A1F6LJA0</accession>
<reference evidence="8 9" key="1">
    <citation type="journal article" date="2016" name="Nat. Commun.">
        <title>Thousands of microbial genomes shed light on interconnected biogeochemical processes in an aquifer system.</title>
        <authorList>
            <person name="Anantharaman K."/>
            <person name="Brown C.T."/>
            <person name="Hug L.A."/>
            <person name="Sharon I."/>
            <person name="Castelle C.J."/>
            <person name="Probst A.J."/>
            <person name="Thomas B.C."/>
            <person name="Singh A."/>
            <person name="Wilkins M.J."/>
            <person name="Karaoz U."/>
            <person name="Brodie E.L."/>
            <person name="Williams K.H."/>
            <person name="Hubbard S.S."/>
            <person name="Banfield J.F."/>
        </authorList>
    </citation>
    <scope>NUCLEOTIDE SEQUENCE [LARGE SCALE GENOMIC DNA]</scope>
</reference>
<feature type="active site" evidence="5">
    <location>
        <position position="69"/>
    </location>
</feature>
<dbReference type="InterPro" id="IPR000223">
    <property type="entry name" value="Pept_S26A_signal_pept_1"/>
</dbReference>
<dbReference type="AlphaFoldDB" id="A0A1F6LJA0"/>
<dbReference type="InterPro" id="IPR019758">
    <property type="entry name" value="Pept_S26A_signal_pept_1_CS"/>
</dbReference>
<evidence type="ECO:0000259" key="7">
    <source>
        <dbReference type="Pfam" id="PF10502"/>
    </source>
</evidence>
<dbReference type="GO" id="GO:0016020">
    <property type="term" value="C:membrane"/>
    <property type="evidence" value="ECO:0007669"/>
    <property type="project" value="UniProtKB-SubCell"/>
</dbReference>
<feature type="domain" description="Peptidase S26" evidence="7">
    <location>
        <begin position="39"/>
        <end position="198"/>
    </location>
</feature>
<keyword evidence="4 6" id="KW-0378">Hydrolase</keyword>
<keyword evidence="6" id="KW-0645">Protease</keyword>
<comment type="subcellular location">
    <subcellularLocation>
        <location evidence="6">Membrane</location>
        <topology evidence="6">Single-pass type II membrane protein</topology>
    </subcellularLocation>
</comment>
<dbReference type="Pfam" id="PF10502">
    <property type="entry name" value="Peptidase_S26"/>
    <property type="match status" value="1"/>
</dbReference>
<proteinExistence type="inferred from homology"/>
<keyword evidence="6" id="KW-0472">Membrane</keyword>
<dbReference type="NCBIfam" id="TIGR02227">
    <property type="entry name" value="sigpep_I_bact"/>
    <property type="match status" value="1"/>
</dbReference>
<dbReference type="InterPro" id="IPR036286">
    <property type="entry name" value="LexA/Signal_pep-like_sf"/>
</dbReference>
<comment type="similarity">
    <text evidence="2 6">Belongs to the peptidase S26 family.</text>
</comment>
<keyword evidence="6" id="KW-0812">Transmembrane</keyword>
<dbReference type="Gene3D" id="2.10.109.10">
    <property type="entry name" value="Umud Fragment, subunit A"/>
    <property type="match status" value="1"/>
</dbReference>
<dbReference type="GO" id="GO:0006465">
    <property type="term" value="P:signal peptide processing"/>
    <property type="evidence" value="ECO:0007669"/>
    <property type="project" value="InterPro"/>
</dbReference>
<dbReference type="InterPro" id="IPR019533">
    <property type="entry name" value="Peptidase_S26"/>
</dbReference>
<comment type="catalytic activity">
    <reaction evidence="1 6">
        <text>Cleavage of hydrophobic, N-terminal signal or leader sequences from secreted and periplasmic proteins.</text>
        <dbReference type="EC" id="3.4.21.89"/>
    </reaction>
</comment>
<comment type="caution">
    <text evidence="8">The sequence shown here is derived from an EMBL/GenBank/DDBJ whole genome shotgun (WGS) entry which is preliminary data.</text>
</comment>
<dbReference type="PANTHER" id="PTHR43390:SF1">
    <property type="entry name" value="CHLOROPLAST PROCESSING PEPTIDASE"/>
    <property type="match status" value="1"/>
</dbReference>
<evidence type="ECO:0000256" key="1">
    <source>
        <dbReference type="ARBA" id="ARBA00000677"/>
    </source>
</evidence>
<feature type="active site" evidence="5">
    <location>
        <position position="112"/>
    </location>
</feature>
<dbReference type="CDD" id="cd06530">
    <property type="entry name" value="S26_SPase_I"/>
    <property type="match status" value="1"/>
</dbReference>
<keyword evidence="6" id="KW-1133">Transmembrane helix</keyword>
<dbReference type="PANTHER" id="PTHR43390">
    <property type="entry name" value="SIGNAL PEPTIDASE I"/>
    <property type="match status" value="1"/>
</dbReference>
<dbReference type="EMBL" id="MFPS01000007">
    <property type="protein sequence ID" value="OGH59478.1"/>
    <property type="molecule type" value="Genomic_DNA"/>
</dbReference>
<evidence type="ECO:0000256" key="6">
    <source>
        <dbReference type="RuleBase" id="RU362042"/>
    </source>
</evidence>
<dbReference type="PRINTS" id="PR00727">
    <property type="entry name" value="LEADERPTASE"/>
</dbReference>
<dbReference type="InterPro" id="IPR019757">
    <property type="entry name" value="Pept_S26A_signal_pept_1_Lys-AS"/>
</dbReference>
<sequence>MQDEDKKNSDLTEKLTKDEAENVSATEKSWLSNAVLVFLELVKIAVLAGITIGVVRYFIFKPFNVEGQSMDPTYHEKDYLIIDEISYRFTEPKRGEVIVFRAPTIEKDYYLKRIIGLPGERVKVEDNKVIIYNNENSQGLLLDEVYLDNKSTPGQRTITLGPDEYFVMGDNRNASYDSRRFGPIKKDVIVGKTWFRGWPINKITLFEAPVYNLK</sequence>
<gene>
    <name evidence="8" type="ORF">A2725_01485</name>
</gene>